<name>A0ABU1JDU2_9MICC</name>
<organism evidence="1 2">
    <name type="scientific">Arthrobacter russicus</name>
    <dbReference type="NCBI Taxonomy" id="172040"/>
    <lineage>
        <taxon>Bacteria</taxon>
        <taxon>Bacillati</taxon>
        <taxon>Actinomycetota</taxon>
        <taxon>Actinomycetes</taxon>
        <taxon>Micrococcales</taxon>
        <taxon>Micrococcaceae</taxon>
        <taxon>Arthrobacter</taxon>
    </lineage>
</organism>
<sequence length="47" mass="5048">MATVKDLTFDLVARREGSDINLGALTFEIQAVPGDSPGEILLTTQKD</sequence>
<dbReference type="RefSeq" id="WP_309799789.1">
    <property type="nucleotide sequence ID" value="NZ_BAAAHY010000012.1"/>
</dbReference>
<evidence type="ECO:0000313" key="1">
    <source>
        <dbReference type="EMBL" id="MDR6270608.1"/>
    </source>
</evidence>
<dbReference type="Proteomes" id="UP001185069">
    <property type="component" value="Unassembled WGS sequence"/>
</dbReference>
<evidence type="ECO:0000313" key="2">
    <source>
        <dbReference type="Proteomes" id="UP001185069"/>
    </source>
</evidence>
<reference evidence="1 2" key="1">
    <citation type="submission" date="2023-07" db="EMBL/GenBank/DDBJ databases">
        <title>Sequencing the genomes of 1000 actinobacteria strains.</title>
        <authorList>
            <person name="Klenk H.-P."/>
        </authorList>
    </citation>
    <scope>NUCLEOTIDE SEQUENCE [LARGE SCALE GENOMIC DNA]</scope>
    <source>
        <strain evidence="1 2">DSM 14555</strain>
    </source>
</reference>
<accession>A0ABU1JDU2</accession>
<dbReference type="EMBL" id="JAVDQF010000001">
    <property type="protein sequence ID" value="MDR6270608.1"/>
    <property type="molecule type" value="Genomic_DNA"/>
</dbReference>
<keyword evidence="2" id="KW-1185">Reference proteome</keyword>
<gene>
    <name evidence="1" type="ORF">JOE69_002846</name>
</gene>
<proteinExistence type="predicted"/>
<protein>
    <submittedName>
        <fullName evidence="1">Uncharacterized protein</fullName>
    </submittedName>
</protein>
<comment type="caution">
    <text evidence="1">The sequence shown here is derived from an EMBL/GenBank/DDBJ whole genome shotgun (WGS) entry which is preliminary data.</text>
</comment>